<dbReference type="Gene3D" id="3.90.190.10">
    <property type="entry name" value="Protein tyrosine phosphatase superfamily"/>
    <property type="match status" value="1"/>
</dbReference>
<accession>A0A9K3GHI1</accession>
<dbReference type="InterPro" id="IPR000242">
    <property type="entry name" value="PTP_cat"/>
</dbReference>
<dbReference type="EMBL" id="BDIP01000843">
    <property type="protein sequence ID" value="GIQ82872.1"/>
    <property type="molecule type" value="Genomic_DNA"/>
</dbReference>
<evidence type="ECO:0000313" key="3">
    <source>
        <dbReference type="EMBL" id="GIQ82872.1"/>
    </source>
</evidence>
<dbReference type="OrthoDB" id="8815311at2759"/>
<dbReference type="GO" id="GO:0004725">
    <property type="term" value="F:protein tyrosine phosphatase activity"/>
    <property type="evidence" value="ECO:0007669"/>
    <property type="project" value="InterPro"/>
</dbReference>
<organism evidence="3 4">
    <name type="scientific">Kipferlia bialata</name>
    <dbReference type="NCBI Taxonomy" id="797122"/>
    <lineage>
        <taxon>Eukaryota</taxon>
        <taxon>Metamonada</taxon>
        <taxon>Carpediemonas-like organisms</taxon>
        <taxon>Kipferlia</taxon>
    </lineage>
</organism>
<keyword evidence="4" id="KW-1185">Reference proteome</keyword>
<reference evidence="3 4" key="1">
    <citation type="journal article" date="2018" name="PLoS ONE">
        <title>The draft genome of Kipferlia bialata reveals reductive genome evolution in fornicate parasites.</title>
        <authorList>
            <person name="Tanifuji G."/>
            <person name="Takabayashi S."/>
            <person name="Kume K."/>
            <person name="Takagi M."/>
            <person name="Nakayama T."/>
            <person name="Kamikawa R."/>
            <person name="Inagaki Y."/>
            <person name="Hashimoto T."/>
        </authorList>
    </citation>
    <scope>NUCLEOTIDE SEQUENCE [LARGE SCALE GENOMIC DNA]</scope>
    <source>
        <strain evidence="3">NY0173</strain>
    </source>
</reference>
<dbReference type="SMART" id="SM00194">
    <property type="entry name" value="PTPc"/>
    <property type="match status" value="1"/>
</dbReference>
<dbReference type="AlphaFoldDB" id="A0A9K3GHI1"/>
<evidence type="ECO:0000313" key="4">
    <source>
        <dbReference type="Proteomes" id="UP000265618"/>
    </source>
</evidence>
<feature type="non-terminal residue" evidence="3">
    <location>
        <position position="273"/>
    </location>
</feature>
<dbReference type="Proteomes" id="UP000265618">
    <property type="component" value="Unassembled WGS sequence"/>
</dbReference>
<evidence type="ECO:0000259" key="2">
    <source>
        <dbReference type="PROSITE" id="PS50056"/>
    </source>
</evidence>
<evidence type="ECO:0000259" key="1">
    <source>
        <dbReference type="PROSITE" id="PS50055"/>
    </source>
</evidence>
<dbReference type="PANTHER" id="PTHR19134:SF449">
    <property type="entry name" value="TYROSINE-PROTEIN PHOSPHATASE 1"/>
    <property type="match status" value="1"/>
</dbReference>
<dbReference type="PROSITE" id="PS50055">
    <property type="entry name" value="TYR_PHOSPHATASE_PTP"/>
    <property type="match status" value="1"/>
</dbReference>
<dbReference type="InterPro" id="IPR000387">
    <property type="entry name" value="Tyr_Pase_dom"/>
</dbReference>
<dbReference type="InterPro" id="IPR050348">
    <property type="entry name" value="Protein-Tyr_Phosphatase"/>
</dbReference>
<dbReference type="PANTHER" id="PTHR19134">
    <property type="entry name" value="RECEPTOR-TYPE TYROSINE-PROTEIN PHOSPHATASE"/>
    <property type="match status" value="1"/>
</dbReference>
<name>A0A9K3GHI1_9EUKA</name>
<gene>
    <name evidence="3" type="ORF">KIPB_004092</name>
</gene>
<sequence length="273" mass="30660">HIRLAHGDQYVIGEAPQAHNVPRYAQLIAAYDIPAVVVVLREDDLFMQKIFPYWEKPLTVDGRVVVSSELKRVAQLKDNLVSYTHDLRVRRHPTAQEYTHSVTFIVYSEWPDYEAPQGAGPLITASVYANRLAARHMEDPAVQARCASYREAPGAEANVASRMRIPRMSMMHLFEETDEEEGGYTCPIMSHCSAGLGRSSTFVALSHLVPLVTGQGIPPPTSLRHCVEMVMETVMALRLQRNPSAIQSCPQFKFLLSSVVSEWRQAQTDRETL</sequence>
<dbReference type="PROSITE" id="PS50056">
    <property type="entry name" value="TYR_PHOSPHATASE_2"/>
    <property type="match status" value="1"/>
</dbReference>
<proteinExistence type="predicted"/>
<dbReference type="InterPro" id="IPR029021">
    <property type="entry name" value="Prot-tyrosine_phosphatase-like"/>
</dbReference>
<dbReference type="InterPro" id="IPR003595">
    <property type="entry name" value="Tyr_Pase_cat"/>
</dbReference>
<comment type="caution">
    <text evidence="3">The sequence shown here is derived from an EMBL/GenBank/DDBJ whole genome shotgun (WGS) entry which is preliminary data.</text>
</comment>
<dbReference type="Pfam" id="PF00102">
    <property type="entry name" value="Y_phosphatase"/>
    <property type="match status" value="2"/>
</dbReference>
<feature type="domain" description="Tyrosine specific protein phosphatases" evidence="2">
    <location>
        <begin position="168"/>
        <end position="253"/>
    </location>
</feature>
<dbReference type="SUPFAM" id="SSF52799">
    <property type="entry name" value="(Phosphotyrosine protein) phosphatases II"/>
    <property type="match status" value="1"/>
</dbReference>
<feature type="domain" description="Tyrosine-protein phosphatase" evidence="1">
    <location>
        <begin position="1"/>
        <end position="262"/>
    </location>
</feature>
<protein>
    <submittedName>
        <fullName evidence="3">Uncharacterized protein</fullName>
    </submittedName>
</protein>
<dbReference type="SMART" id="SM00404">
    <property type="entry name" value="PTPc_motif"/>
    <property type="match status" value="1"/>
</dbReference>